<evidence type="ECO:0000256" key="1">
    <source>
        <dbReference type="SAM" id="Phobius"/>
    </source>
</evidence>
<keyword evidence="1" id="KW-0472">Membrane</keyword>
<name>A0A395HCX3_9EURO</name>
<sequence>MPLHCFNTAWFPLSFIDVLFLFSFHFMFPISLDDTYSKRRGTTNLSAQLHFLVFTLSCIPFTIFPLILLVSGSFFGFGRPHILPSLVGQVTLHVSKA</sequence>
<proteinExistence type="predicted"/>
<dbReference type="GeneID" id="37229684"/>
<dbReference type="Proteomes" id="UP000249402">
    <property type="component" value="Unassembled WGS sequence"/>
</dbReference>
<keyword evidence="1" id="KW-0812">Transmembrane</keyword>
<dbReference type="AlphaFoldDB" id="A0A395HCX3"/>
<dbReference type="RefSeq" id="XP_025580138.1">
    <property type="nucleotide sequence ID" value="XM_025724819.1"/>
</dbReference>
<protein>
    <submittedName>
        <fullName evidence="2">Uncharacterized protein</fullName>
    </submittedName>
</protein>
<evidence type="ECO:0000313" key="2">
    <source>
        <dbReference type="EMBL" id="RAL05811.1"/>
    </source>
</evidence>
<keyword evidence="3" id="KW-1185">Reference proteome</keyword>
<keyword evidence="1" id="KW-1133">Transmembrane helix</keyword>
<gene>
    <name evidence="2" type="ORF">BO80DRAFT_81988</name>
</gene>
<reference evidence="2 3" key="1">
    <citation type="submission" date="2018-02" db="EMBL/GenBank/DDBJ databases">
        <title>The genomes of Aspergillus section Nigri reveals drivers in fungal speciation.</title>
        <authorList>
            <consortium name="DOE Joint Genome Institute"/>
            <person name="Vesth T.C."/>
            <person name="Nybo J."/>
            <person name="Theobald S."/>
            <person name="Brandl J."/>
            <person name="Frisvad J.C."/>
            <person name="Nielsen K.F."/>
            <person name="Lyhne E.K."/>
            <person name="Kogle M.E."/>
            <person name="Kuo A."/>
            <person name="Riley R."/>
            <person name="Clum A."/>
            <person name="Nolan M."/>
            <person name="Lipzen A."/>
            <person name="Salamov A."/>
            <person name="Henrissat B."/>
            <person name="Wiebenga A."/>
            <person name="De vries R.P."/>
            <person name="Grigoriev I.V."/>
            <person name="Mortensen U.H."/>
            <person name="Andersen M.R."/>
            <person name="Baker S.E."/>
        </authorList>
    </citation>
    <scope>NUCLEOTIDE SEQUENCE [LARGE SCALE GENOMIC DNA]</scope>
    <source>
        <strain evidence="2 3">CBS 121593</strain>
    </source>
</reference>
<feature type="transmembrane region" description="Helical" evidence="1">
    <location>
        <begin position="6"/>
        <end position="28"/>
    </location>
</feature>
<dbReference type="EMBL" id="KZ824420">
    <property type="protein sequence ID" value="RAL05811.1"/>
    <property type="molecule type" value="Genomic_DNA"/>
</dbReference>
<feature type="transmembrane region" description="Helical" evidence="1">
    <location>
        <begin position="49"/>
        <end position="77"/>
    </location>
</feature>
<evidence type="ECO:0000313" key="3">
    <source>
        <dbReference type="Proteomes" id="UP000249402"/>
    </source>
</evidence>
<dbReference type="VEuPathDB" id="FungiDB:BO80DRAFT_81988"/>
<accession>A0A395HCX3</accession>
<organism evidence="2 3">
    <name type="scientific">Aspergillus ibericus CBS 121593</name>
    <dbReference type="NCBI Taxonomy" id="1448316"/>
    <lineage>
        <taxon>Eukaryota</taxon>
        <taxon>Fungi</taxon>
        <taxon>Dikarya</taxon>
        <taxon>Ascomycota</taxon>
        <taxon>Pezizomycotina</taxon>
        <taxon>Eurotiomycetes</taxon>
        <taxon>Eurotiomycetidae</taxon>
        <taxon>Eurotiales</taxon>
        <taxon>Aspergillaceae</taxon>
        <taxon>Aspergillus</taxon>
        <taxon>Aspergillus subgen. Circumdati</taxon>
    </lineage>
</organism>